<evidence type="ECO:0000313" key="1">
    <source>
        <dbReference type="EMBL" id="VEL29687.1"/>
    </source>
</evidence>
<dbReference type="EMBL" id="CAAALY010105338">
    <property type="protein sequence ID" value="VEL29687.1"/>
    <property type="molecule type" value="Genomic_DNA"/>
</dbReference>
<gene>
    <name evidence="1" type="ORF">PXEA_LOCUS23127</name>
</gene>
<organism evidence="1 2">
    <name type="scientific">Protopolystoma xenopodis</name>
    <dbReference type="NCBI Taxonomy" id="117903"/>
    <lineage>
        <taxon>Eukaryota</taxon>
        <taxon>Metazoa</taxon>
        <taxon>Spiralia</taxon>
        <taxon>Lophotrochozoa</taxon>
        <taxon>Platyhelminthes</taxon>
        <taxon>Monogenea</taxon>
        <taxon>Polyopisthocotylea</taxon>
        <taxon>Polystomatidea</taxon>
        <taxon>Polystomatidae</taxon>
        <taxon>Protopolystoma</taxon>
    </lineage>
</organism>
<dbReference type="Proteomes" id="UP000784294">
    <property type="component" value="Unassembled WGS sequence"/>
</dbReference>
<protein>
    <submittedName>
        <fullName evidence="1">Uncharacterized protein</fullName>
    </submittedName>
</protein>
<keyword evidence="2" id="KW-1185">Reference proteome</keyword>
<name>A0A448X729_9PLAT</name>
<reference evidence="1" key="1">
    <citation type="submission" date="2018-11" db="EMBL/GenBank/DDBJ databases">
        <authorList>
            <consortium name="Pathogen Informatics"/>
        </authorList>
    </citation>
    <scope>NUCLEOTIDE SEQUENCE</scope>
</reference>
<sequence>MCAPVVDLMMVRHAGQFDKDYGNTKMLVKEAGPNSQK</sequence>
<comment type="caution">
    <text evidence="1">The sequence shown here is derived from an EMBL/GenBank/DDBJ whole genome shotgun (WGS) entry which is preliminary data.</text>
</comment>
<evidence type="ECO:0000313" key="2">
    <source>
        <dbReference type="Proteomes" id="UP000784294"/>
    </source>
</evidence>
<proteinExistence type="predicted"/>
<accession>A0A448X729</accession>
<dbReference type="AlphaFoldDB" id="A0A448X729"/>